<evidence type="ECO:0000256" key="4">
    <source>
        <dbReference type="RuleBase" id="RU362026"/>
    </source>
</evidence>
<dbReference type="EMBL" id="NKXO01000008">
    <property type="protein sequence ID" value="PKQ70285.1"/>
    <property type="molecule type" value="Genomic_DNA"/>
</dbReference>
<comment type="caution">
    <text evidence="6">The sequence shown here is derived from an EMBL/GenBank/DDBJ whole genome shotgun (WGS) entry which is preliminary data.</text>
</comment>
<dbReference type="PRINTS" id="PR00508">
    <property type="entry name" value="S21N4MTFRASE"/>
</dbReference>
<accession>A0A2N3IIY6</accession>
<keyword evidence="7" id="KW-1185">Reference proteome</keyword>
<keyword evidence="3" id="KW-0808">Transferase</keyword>
<dbReference type="EC" id="2.1.1.-" evidence="4"/>
<feature type="domain" description="DNA methylase N-4/N-6" evidence="5">
    <location>
        <begin position="57"/>
        <end position="350"/>
    </location>
</feature>
<dbReference type="Gene3D" id="3.40.50.150">
    <property type="entry name" value="Vaccinia Virus protein VP39"/>
    <property type="match status" value="1"/>
</dbReference>
<reference evidence="6 7" key="1">
    <citation type="submission" date="2017-06" db="EMBL/GenBank/DDBJ databases">
        <title>Raineya orbicola gen. nov., sp. nov. a slightly thermophilic bacterium of the phylum Bacteroidetes and the description of Raineyaceae fam. nov.</title>
        <authorList>
            <person name="Albuquerque L."/>
            <person name="Polonia A.R.M."/>
            <person name="Barroso C."/>
            <person name="Froufe H.J.C."/>
            <person name="Lage O."/>
            <person name="Lobo-Da-Cunha A."/>
            <person name="Egas C."/>
            <person name="Da Costa M.S."/>
        </authorList>
    </citation>
    <scope>NUCLEOTIDE SEQUENCE [LARGE SCALE GENOMIC DNA]</scope>
    <source>
        <strain evidence="6 7">SPSPC-11</strain>
    </source>
</reference>
<dbReference type="GO" id="GO:0032259">
    <property type="term" value="P:methylation"/>
    <property type="evidence" value="ECO:0007669"/>
    <property type="project" value="UniProtKB-KW"/>
</dbReference>
<dbReference type="PROSITE" id="PS00092">
    <property type="entry name" value="N6_MTASE"/>
    <property type="match status" value="1"/>
</dbReference>
<comment type="similarity">
    <text evidence="1 4">Belongs to the N(4)/N(6)-methyltransferase family.</text>
</comment>
<evidence type="ECO:0000256" key="3">
    <source>
        <dbReference type="ARBA" id="ARBA00022679"/>
    </source>
</evidence>
<protein>
    <recommendedName>
        <fullName evidence="4">Methyltransferase</fullName>
        <ecNumber evidence="4">2.1.1.-</ecNumber>
    </recommendedName>
</protein>
<dbReference type="AlphaFoldDB" id="A0A2N3IIY6"/>
<dbReference type="Proteomes" id="UP000233387">
    <property type="component" value="Unassembled WGS sequence"/>
</dbReference>
<dbReference type="PANTHER" id="PTHR13370">
    <property type="entry name" value="RNA METHYLASE-RELATED"/>
    <property type="match status" value="1"/>
</dbReference>
<dbReference type="SUPFAM" id="SSF53335">
    <property type="entry name" value="S-adenosyl-L-methionine-dependent methyltransferases"/>
    <property type="match status" value="1"/>
</dbReference>
<dbReference type="InterPro" id="IPR001091">
    <property type="entry name" value="RM_Methyltransferase"/>
</dbReference>
<dbReference type="GO" id="GO:0003677">
    <property type="term" value="F:DNA binding"/>
    <property type="evidence" value="ECO:0007669"/>
    <property type="project" value="InterPro"/>
</dbReference>
<dbReference type="RefSeq" id="WP_101357926.1">
    <property type="nucleotide sequence ID" value="NZ_NKXO01000008.1"/>
</dbReference>
<keyword evidence="2 6" id="KW-0489">Methyltransferase</keyword>
<sequence>MFLNYPNKKTESKIYTQIPDSEFIKSNNEVSPNKLIFGENSLVIKNLIEKQGLAGKIDLIYIDPPFATNNTFTFSEKRTSTISNEKNGKIAYSDKLQGAEFLEFLRERLVLLKVLLSEQGSIYLHTDYKIGHYVKIIMDEVFGIENFRNDITRIKCNPKNFARIGYGNIKDLILFYSKGENPIWNEPKTPYTEADKIKLFPKIDKNGKRYTTIPLHAPGETQNGKTSQSFKGIFPPKGRHWRTDVVTLELWDEQGLIEWSDNGNPRKKIYLDEQDGKRVQDIWDMKDPQYPLYPTEKNSELLDLIIKTSSNPESYVLDCFCGSGTTLKSAHLLGRNWIGIDQSEQAIKICIKKLNSITGDIFTTKPTYEIIRCEEKR</sequence>
<dbReference type="GO" id="GO:0005737">
    <property type="term" value="C:cytoplasm"/>
    <property type="evidence" value="ECO:0007669"/>
    <property type="project" value="TreeGrafter"/>
</dbReference>
<dbReference type="InterPro" id="IPR002052">
    <property type="entry name" value="DNA_methylase_N6_adenine_CS"/>
</dbReference>
<evidence type="ECO:0000256" key="1">
    <source>
        <dbReference type="ARBA" id="ARBA00006594"/>
    </source>
</evidence>
<dbReference type="InterPro" id="IPR029063">
    <property type="entry name" value="SAM-dependent_MTases_sf"/>
</dbReference>
<dbReference type="Pfam" id="PF01555">
    <property type="entry name" value="N6_N4_Mtase"/>
    <property type="match status" value="1"/>
</dbReference>
<evidence type="ECO:0000313" key="7">
    <source>
        <dbReference type="Proteomes" id="UP000233387"/>
    </source>
</evidence>
<dbReference type="InterPro" id="IPR002941">
    <property type="entry name" value="DNA_methylase_N4/N6"/>
</dbReference>
<proteinExistence type="inferred from homology"/>
<dbReference type="PANTHER" id="PTHR13370:SF24">
    <property type="entry name" value="TYPE III RESTRICTION-MODIFICATION ENZYME STYLTI MOD SUBUNIT"/>
    <property type="match status" value="1"/>
</dbReference>
<evidence type="ECO:0000259" key="5">
    <source>
        <dbReference type="Pfam" id="PF01555"/>
    </source>
</evidence>
<organism evidence="6 7">
    <name type="scientific">Raineya orbicola</name>
    <dbReference type="NCBI Taxonomy" id="2016530"/>
    <lineage>
        <taxon>Bacteria</taxon>
        <taxon>Pseudomonadati</taxon>
        <taxon>Bacteroidota</taxon>
        <taxon>Cytophagia</taxon>
        <taxon>Cytophagales</taxon>
        <taxon>Raineyaceae</taxon>
        <taxon>Raineya</taxon>
    </lineage>
</organism>
<name>A0A2N3IIY6_9BACT</name>
<dbReference type="OrthoDB" id="9800801at2"/>
<gene>
    <name evidence="6" type="ORF">Rain11_0664</name>
</gene>
<evidence type="ECO:0000256" key="2">
    <source>
        <dbReference type="ARBA" id="ARBA00022603"/>
    </source>
</evidence>
<dbReference type="GO" id="GO:0008170">
    <property type="term" value="F:N-methyltransferase activity"/>
    <property type="evidence" value="ECO:0007669"/>
    <property type="project" value="InterPro"/>
</dbReference>
<evidence type="ECO:0000313" key="6">
    <source>
        <dbReference type="EMBL" id="PKQ70285.1"/>
    </source>
</evidence>